<dbReference type="SUPFAM" id="SSF142877">
    <property type="entry name" value="EndoU-like"/>
    <property type="match status" value="1"/>
</dbReference>
<sequence length="338" mass="38831">MKPAALLTLLLCSATARHIGYSELSCEGRCGESYNPNDLCHCNSKCSRYNNCCEDYTLICGEPITDAETRSVSERLYLKDVNKPTASELQINPQRLIDNSQTDGQVDYSPERFYSYVNEEVLFSRPTYAAFISLLNNYQWMTGEDEEFTPEQIMEQDNFLTAIMETPIMEELYSFLHSKKKYKTVEEFKEDLKKMWFGLYSRAYGAQDSSGFEHIFLGEVKKGIVSGFHNWIQFYLAEKRGELNYYSHNFNNPMTGYPDILGMQFDWNGFFKEVGSEFVGSSPEFDFAIYTLCFIAKPDGVCRVRLGGTEVEIQTYTWSKTSYGNGKKYVASAYPRSP</sequence>
<dbReference type="Gene3D" id="4.10.410.20">
    <property type="match status" value="1"/>
</dbReference>
<evidence type="ECO:0000259" key="19">
    <source>
        <dbReference type="PROSITE" id="PS50958"/>
    </source>
</evidence>
<dbReference type="EC" id="4.6.1.-" evidence="18"/>
<evidence type="ECO:0000256" key="4">
    <source>
        <dbReference type="ARBA" id="ARBA00011245"/>
    </source>
</evidence>
<dbReference type="Pfam" id="PF09412">
    <property type="entry name" value="XendoU"/>
    <property type="match status" value="1"/>
</dbReference>
<evidence type="ECO:0000256" key="10">
    <source>
        <dbReference type="ARBA" id="ARBA00022737"/>
    </source>
</evidence>
<protein>
    <recommendedName>
        <fullName evidence="5 18">Uridylate-specific endoribonuclease</fullName>
        <ecNumber evidence="18">4.6.1.-</ecNumber>
    </recommendedName>
</protein>
<dbReference type="InterPro" id="IPR037227">
    <property type="entry name" value="EndoU-like"/>
</dbReference>
<dbReference type="PROSITE" id="PS50958">
    <property type="entry name" value="SMB_2"/>
    <property type="match status" value="1"/>
</dbReference>
<dbReference type="InterPro" id="IPR039787">
    <property type="entry name" value="ENDOU"/>
</dbReference>
<comment type="subunit">
    <text evidence="4 18">Monomer.</text>
</comment>
<dbReference type="GO" id="GO:0016787">
    <property type="term" value="F:hydrolase activity"/>
    <property type="evidence" value="ECO:0007669"/>
    <property type="project" value="UniProtKB-KW"/>
</dbReference>
<dbReference type="EMBL" id="JW872204">
    <property type="protein sequence ID" value="AFP04722.1"/>
    <property type="molecule type" value="mRNA"/>
</dbReference>
<dbReference type="GO" id="GO:0046872">
    <property type="term" value="F:metal ion binding"/>
    <property type="evidence" value="ECO:0007669"/>
    <property type="project" value="UniProtKB-UniRule"/>
</dbReference>
<evidence type="ECO:0000256" key="14">
    <source>
        <dbReference type="ARBA" id="ARBA00023157"/>
    </source>
</evidence>
<dbReference type="PROSITE" id="PS51959">
    <property type="entry name" value="ENDOU"/>
    <property type="match status" value="1"/>
</dbReference>
<feature type="chain" id="PRO_5026374205" description="Uridylate-specific endoribonuclease" evidence="18">
    <location>
        <begin position="17"/>
        <end position="338"/>
    </location>
</feature>
<evidence type="ECO:0000256" key="17">
    <source>
        <dbReference type="ARBA" id="ARBA00048688"/>
    </source>
</evidence>
<keyword evidence="14" id="KW-1015">Disulfide bond</keyword>
<evidence type="ECO:0000256" key="12">
    <source>
        <dbReference type="ARBA" id="ARBA00022801"/>
    </source>
</evidence>
<keyword evidence="10" id="KW-0677">Repeat</keyword>
<keyword evidence="11 18" id="KW-0255">Endonuclease</keyword>
<dbReference type="SMART" id="SM00201">
    <property type="entry name" value="SO"/>
    <property type="match status" value="1"/>
</dbReference>
<keyword evidence="6" id="KW-0964">Secreted</keyword>
<name>V9L0K9_CALMI</name>
<dbReference type="InterPro" id="IPR036024">
    <property type="entry name" value="Somatomedin_B-like_dom_sf"/>
</dbReference>
<dbReference type="CDD" id="cd21159">
    <property type="entry name" value="XendoU"/>
    <property type="match status" value="1"/>
</dbReference>
<evidence type="ECO:0000256" key="3">
    <source>
        <dbReference type="ARBA" id="ARBA00010168"/>
    </source>
</evidence>
<dbReference type="GO" id="GO:0016829">
    <property type="term" value="F:lyase activity"/>
    <property type="evidence" value="ECO:0007669"/>
    <property type="project" value="UniProtKB-KW"/>
</dbReference>
<dbReference type="PANTHER" id="PTHR12439:SF40">
    <property type="entry name" value="URIDYLATE-SPECIFIC ENDORIBONUCLEASE"/>
    <property type="match status" value="1"/>
</dbReference>
<dbReference type="InterPro" id="IPR018998">
    <property type="entry name" value="EndoU_C"/>
</dbReference>
<comment type="subcellular location">
    <subcellularLocation>
        <location evidence="2">Secreted</location>
    </subcellularLocation>
</comment>
<evidence type="ECO:0000256" key="8">
    <source>
        <dbReference type="ARBA" id="ARBA00022723"/>
    </source>
</evidence>
<evidence type="ECO:0000256" key="15">
    <source>
        <dbReference type="ARBA" id="ARBA00023211"/>
    </source>
</evidence>
<dbReference type="PANTHER" id="PTHR12439">
    <property type="entry name" value="PLACENTAL PROTEIN 11-RELATED"/>
    <property type="match status" value="1"/>
</dbReference>
<keyword evidence="16" id="KW-0456">Lyase</keyword>
<reference evidence="21" key="1">
    <citation type="journal article" date="2014" name="Nature">
        <title>Elephant shark genome provides unique insights into gnathostome evolution.</title>
        <authorList>
            <consortium name="International Elephant Shark Genome Sequencing Consortium"/>
            <person name="Venkatesh B."/>
            <person name="Lee A.P."/>
            <person name="Ravi V."/>
            <person name="Maurya A.K."/>
            <person name="Lian M.M."/>
            <person name="Swann J.B."/>
            <person name="Ohta Y."/>
            <person name="Flajnik M.F."/>
            <person name="Sutoh Y."/>
            <person name="Kasahara M."/>
            <person name="Hoon S."/>
            <person name="Gangu V."/>
            <person name="Roy S.W."/>
            <person name="Irimia M."/>
            <person name="Korzh V."/>
            <person name="Kondrychyn I."/>
            <person name="Lim Z.W."/>
            <person name="Tay B.H."/>
            <person name="Tohari S."/>
            <person name="Kong K.W."/>
            <person name="Ho S."/>
            <person name="Lorente-Galdos B."/>
            <person name="Quilez J."/>
            <person name="Marques-Bonet T."/>
            <person name="Raney B.J."/>
            <person name="Ingham P.W."/>
            <person name="Tay A."/>
            <person name="Hillier L.W."/>
            <person name="Minx P."/>
            <person name="Boehm T."/>
            <person name="Wilson R.K."/>
            <person name="Brenner S."/>
            <person name="Warren W.C."/>
        </authorList>
    </citation>
    <scope>NUCLEOTIDE SEQUENCE</scope>
    <source>
        <tissue evidence="21">Intestine</tissue>
    </source>
</reference>
<dbReference type="InterPro" id="IPR001212">
    <property type="entry name" value="Somatomedin_B_dom"/>
</dbReference>
<accession>V9L0K9</accession>
<comment type="cofactor">
    <cofactor evidence="1 18">
        <name>Mn(2+)</name>
        <dbReference type="ChEBI" id="CHEBI:29035"/>
    </cofactor>
</comment>
<keyword evidence="13 18" id="KW-0694">RNA-binding</keyword>
<evidence type="ECO:0000256" key="1">
    <source>
        <dbReference type="ARBA" id="ARBA00001936"/>
    </source>
</evidence>
<dbReference type="FunFam" id="4.10.410.20:FF:000005">
    <property type="entry name" value="Endonuclease, poly(U) specific"/>
    <property type="match status" value="1"/>
</dbReference>
<evidence type="ECO:0000256" key="7">
    <source>
        <dbReference type="ARBA" id="ARBA00022722"/>
    </source>
</evidence>
<dbReference type="GO" id="GO:0003723">
    <property type="term" value="F:RNA binding"/>
    <property type="evidence" value="ECO:0007669"/>
    <property type="project" value="UniProtKB-UniRule"/>
</dbReference>
<proteinExistence type="evidence at transcript level"/>
<keyword evidence="15 18" id="KW-0464">Manganese</keyword>
<dbReference type="PROSITE" id="PS00524">
    <property type="entry name" value="SMB_1"/>
    <property type="match status" value="1"/>
</dbReference>
<keyword evidence="8 18" id="KW-0479">Metal-binding</keyword>
<evidence type="ECO:0000256" key="6">
    <source>
        <dbReference type="ARBA" id="ARBA00022525"/>
    </source>
</evidence>
<keyword evidence="9 18" id="KW-0732">Signal</keyword>
<dbReference type="Pfam" id="PF01033">
    <property type="entry name" value="Somatomedin_B"/>
    <property type="match status" value="1"/>
</dbReference>
<dbReference type="GO" id="GO:0005576">
    <property type="term" value="C:extracellular region"/>
    <property type="evidence" value="ECO:0007669"/>
    <property type="project" value="UniProtKB-SubCell"/>
</dbReference>
<evidence type="ECO:0000256" key="5">
    <source>
        <dbReference type="ARBA" id="ARBA00021813"/>
    </source>
</evidence>
<evidence type="ECO:0000256" key="13">
    <source>
        <dbReference type="ARBA" id="ARBA00022884"/>
    </source>
</evidence>
<dbReference type="GO" id="GO:0004521">
    <property type="term" value="F:RNA endonuclease activity"/>
    <property type="evidence" value="ECO:0007669"/>
    <property type="project" value="UniProtKB-UniRule"/>
</dbReference>
<dbReference type="SUPFAM" id="SSF90188">
    <property type="entry name" value="Somatomedin B domain"/>
    <property type="match status" value="1"/>
</dbReference>
<keyword evidence="7 18" id="KW-0540">Nuclease</keyword>
<evidence type="ECO:0000256" key="16">
    <source>
        <dbReference type="ARBA" id="ARBA00023239"/>
    </source>
</evidence>
<keyword evidence="12 18" id="KW-0378">Hydrolase</keyword>
<organism evidence="21">
    <name type="scientific">Callorhinchus milii</name>
    <name type="common">Ghost shark</name>
    <dbReference type="NCBI Taxonomy" id="7868"/>
    <lineage>
        <taxon>Eukaryota</taxon>
        <taxon>Metazoa</taxon>
        <taxon>Chordata</taxon>
        <taxon>Craniata</taxon>
        <taxon>Vertebrata</taxon>
        <taxon>Chondrichthyes</taxon>
        <taxon>Holocephali</taxon>
        <taxon>Chimaeriformes</taxon>
        <taxon>Callorhinchidae</taxon>
        <taxon>Callorhinchus</taxon>
    </lineage>
</organism>
<feature type="signal peptide" evidence="18">
    <location>
        <begin position="1"/>
        <end position="16"/>
    </location>
</feature>
<evidence type="ECO:0000256" key="11">
    <source>
        <dbReference type="ARBA" id="ARBA00022759"/>
    </source>
</evidence>
<evidence type="ECO:0000256" key="9">
    <source>
        <dbReference type="ARBA" id="ARBA00022729"/>
    </source>
</evidence>
<dbReference type="AlphaFoldDB" id="V9L0K9"/>
<evidence type="ECO:0000256" key="18">
    <source>
        <dbReference type="RuleBase" id="RU367085"/>
    </source>
</evidence>
<comment type="catalytic activity">
    <reaction evidence="17">
        <text>ribonucleotidyl-uridine-RNA = a 5'-end dephospho-uridine-RNA + a 3'-end 2',3'-cyclophospho-ribonucleotide-RNA</text>
        <dbReference type="Rhea" id="RHEA:67792"/>
        <dbReference type="Rhea" id="RHEA-COMP:10464"/>
        <dbReference type="Rhea" id="RHEA-COMP:17354"/>
        <dbReference type="Rhea" id="RHEA-COMP:17356"/>
        <dbReference type="ChEBI" id="CHEBI:83064"/>
        <dbReference type="ChEBI" id="CHEBI:173117"/>
        <dbReference type="ChEBI" id="CHEBI:173224"/>
    </reaction>
    <physiologicalReaction direction="left-to-right" evidence="17">
        <dbReference type="Rhea" id="RHEA:67793"/>
    </physiologicalReaction>
</comment>
<evidence type="ECO:0000256" key="2">
    <source>
        <dbReference type="ARBA" id="ARBA00004613"/>
    </source>
</evidence>
<evidence type="ECO:0000313" key="21">
    <source>
        <dbReference type="EMBL" id="AFP04722.1"/>
    </source>
</evidence>
<feature type="domain" description="SMB" evidence="19">
    <location>
        <begin position="22"/>
        <end position="64"/>
    </location>
</feature>
<comment type="similarity">
    <text evidence="3 18">Belongs to the ENDOU family.</text>
</comment>
<feature type="domain" description="EndoU" evidence="20">
    <location>
        <begin position="65"/>
        <end position="338"/>
    </location>
</feature>
<evidence type="ECO:0000259" key="20">
    <source>
        <dbReference type="PROSITE" id="PS51959"/>
    </source>
</evidence>